<protein>
    <submittedName>
        <fullName evidence="2">DUF1294 domain-containing protein</fullName>
    </submittedName>
</protein>
<name>A0A8T7H7F5_9EURY</name>
<proteinExistence type="predicted"/>
<evidence type="ECO:0000313" key="3">
    <source>
        <dbReference type="Proteomes" id="UP000737555"/>
    </source>
</evidence>
<keyword evidence="1" id="KW-0472">Membrane</keyword>
<accession>A0A8T7H7F5</accession>
<dbReference type="Proteomes" id="UP000737555">
    <property type="component" value="Unassembled WGS sequence"/>
</dbReference>
<dbReference type="InterPro" id="IPR010718">
    <property type="entry name" value="DUF1294"/>
</dbReference>
<feature type="transmembrane region" description="Helical" evidence="1">
    <location>
        <begin position="70"/>
        <end position="87"/>
    </location>
</feature>
<keyword evidence="1" id="KW-1133">Transmembrane helix</keyword>
<evidence type="ECO:0000256" key="1">
    <source>
        <dbReference type="SAM" id="Phobius"/>
    </source>
</evidence>
<gene>
    <name evidence="2" type="ORF">HQQ74_07910</name>
</gene>
<dbReference type="InterPro" id="IPR012156">
    <property type="entry name" value="Cold_shock_CspA"/>
</dbReference>
<dbReference type="Pfam" id="PF06961">
    <property type="entry name" value="DUF1294"/>
    <property type="match status" value="1"/>
</dbReference>
<dbReference type="EMBL" id="JABMJE010000113">
    <property type="protein sequence ID" value="NQS78609.1"/>
    <property type="molecule type" value="Genomic_DNA"/>
</dbReference>
<dbReference type="GO" id="GO:0003676">
    <property type="term" value="F:nucleic acid binding"/>
    <property type="evidence" value="ECO:0007669"/>
    <property type="project" value="InterPro"/>
</dbReference>
<dbReference type="AlphaFoldDB" id="A0A8T7H7F5"/>
<reference evidence="2" key="1">
    <citation type="submission" date="2020-05" db="EMBL/GenBank/DDBJ databases">
        <title>The first insight into the ecology of ammonia-tolerant syntrophic propionate oxidizing bacteria.</title>
        <authorList>
            <person name="Singh A."/>
            <person name="Schnurer A."/>
            <person name="Westerholm M."/>
        </authorList>
    </citation>
    <scope>NUCLEOTIDE SEQUENCE</scope>
    <source>
        <strain evidence="2">MAG54</strain>
    </source>
</reference>
<keyword evidence="1" id="KW-0812">Transmembrane</keyword>
<dbReference type="PIRSF" id="PIRSF002599">
    <property type="entry name" value="Cold_shock_A"/>
    <property type="match status" value="1"/>
</dbReference>
<sequence>MSLLSTAAPIVLLLNLVAFTAFCRDKRSAERMAWRISEKTLLTLALLGPFGAMVAMRILRHKTRKAKFRLVPLFLCLHVALAAMLILM</sequence>
<evidence type="ECO:0000313" key="2">
    <source>
        <dbReference type="EMBL" id="NQS78609.1"/>
    </source>
</evidence>
<organism evidence="2 3">
    <name type="scientific">Methanoculleus bourgensis</name>
    <dbReference type="NCBI Taxonomy" id="83986"/>
    <lineage>
        <taxon>Archaea</taxon>
        <taxon>Methanobacteriati</taxon>
        <taxon>Methanobacteriota</taxon>
        <taxon>Stenosarchaea group</taxon>
        <taxon>Methanomicrobia</taxon>
        <taxon>Methanomicrobiales</taxon>
        <taxon>Methanomicrobiaceae</taxon>
        <taxon>Methanoculleus</taxon>
    </lineage>
</organism>
<comment type="caution">
    <text evidence="2">The sequence shown here is derived from an EMBL/GenBank/DDBJ whole genome shotgun (WGS) entry which is preliminary data.</text>
</comment>